<gene>
    <name evidence="9" type="ORF">BCR33DRAFT_734431</name>
</gene>
<keyword evidence="2 5" id="KW-0064">Aspartyl protease</keyword>
<dbReference type="OrthoDB" id="2747330at2759"/>
<feature type="disulfide bond" evidence="4">
    <location>
        <begin position="339"/>
        <end position="374"/>
    </location>
</feature>
<feature type="domain" description="Peptidase A1" evidence="8">
    <location>
        <begin position="83"/>
        <end position="410"/>
    </location>
</feature>
<keyword evidence="10" id="KW-1185">Reference proteome</keyword>
<feature type="region of interest" description="Disordered" evidence="6">
    <location>
        <begin position="794"/>
        <end position="818"/>
    </location>
</feature>
<feature type="compositionally biased region" description="Pro residues" evidence="6">
    <location>
        <begin position="425"/>
        <end position="445"/>
    </location>
</feature>
<proteinExistence type="inferred from homology"/>
<feature type="compositionally biased region" description="Low complexity" evidence="6">
    <location>
        <begin position="800"/>
        <end position="818"/>
    </location>
</feature>
<feature type="compositionally biased region" description="Polar residues" evidence="6">
    <location>
        <begin position="489"/>
        <end position="499"/>
    </location>
</feature>
<name>A0A1Y2CUC4_9FUNG</name>
<dbReference type="CDD" id="cd05471">
    <property type="entry name" value="pepsin_like"/>
    <property type="match status" value="1"/>
</dbReference>
<comment type="caution">
    <text evidence="9">The sequence shown here is derived from an EMBL/GenBank/DDBJ whole genome shotgun (WGS) entry which is preliminary data.</text>
</comment>
<evidence type="ECO:0000256" key="7">
    <source>
        <dbReference type="SAM" id="SignalP"/>
    </source>
</evidence>
<dbReference type="PROSITE" id="PS51767">
    <property type="entry name" value="PEPTIDASE_A1"/>
    <property type="match status" value="1"/>
</dbReference>
<dbReference type="Pfam" id="PF00026">
    <property type="entry name" value="Asp"/>
    <property type="match status" value="1"/>
</dbReference>
<evidence type="ECO:0000313" key="9">
    <source>
        <dbReference type="EMBL" id="ORY50486.1"/>
    </source>
</evidence>
<dbReference type="Gene3D" id="2.40.70.10">
    <property type="entry name" value="Acid Proteases"/>
    <property type="match status" value="2"/>
</dbReference>
<feature type="region of interest" description="Disordered" evidence="6">
    <location>
        <begin position="832"/>
        <end position="870"/>
    </location>
</feature>
<dbReference type="InterPro" id="IPR033121">
    <property type="entry name" value="PEPTIDASE_A1"/>
</dbReference>
<dbReference type="SUPFAM" id="SSF50630">
    <property type="entry name" value="Acid proteases"/>
    <property type="match status" value="1"/>
</dbReference>
<dbReference type="AlphaFoldDB" id="A0A1Y2CUC4"/>
<organism evidence="9 10">
    <name type="scientific">Rhizoclosmatium globosum</name>
    <dbReference type="NCBI Taxonomy" id="329046"/>
    <lineage>
        <taxon>Eukaryota</taxon>
        <taxon>Fungi</taxon>
        <taxon>Fungi incertae sedis</taxon>
        <taxon>Chytridiomycota</taxon>
        <taxon>Chytridiomycota incertae sedis</taxon>
        <taxon>Chytridiomycetes</taxon>
        <taxon>Chytridiales</taxon>
        <taxon>Chytriomycetaceae</taxon>
        <taxon>Rhizoclosmatium</taxon>
    </lineage>
</organism>
<dbReference type="STRING" id="329046.A0A1Y2CUC4"/>
<feature type="active site" evidence="3">
    <location>
        <position position="99"/>
    </location>
</feature>
<evidence type="ECO:0000259" key="8">
    <source>
        <dbReference type="PROSITE" id="PS51767"/>
    </source>
</evidence>
<dbReference type="PANTHER" id="PTHR47966">
    <property type="entry name" value="BETA-SITE APP-CLEAVING ENZYME, ISOFORM A-RELATED"/>
    <property type="match status" value="1"/>
</dbReference>
<evidence type="ECO:0000256" key="2">
    <source>
        <dbReference type="ARBA" id="ARBA00022750"/>
    </source>
</evidence>
<dbReference type="InterPro" id="IPR001969">
    <property type="entry name" value="Aspartic_peptidase_AS"/>
</dbReference>
<evidence type="ECO:0000313" key="10">
    <source>
        <dbReference type="Proteomes" id="UP000193642"/>
    </source>
</evidence>
<dbReference type="PROSITE" id="PS00141">
    <property type="entry name" value="ASP_PROTEASE"/>
    <property type="match status" value="1"/>
</dbReference>
<feature type="region of interest" description="Disordered" evidence="6">
    <location>
        <begin position="420"/>
        <end position="519"/>
    </location>
</feature>
<evidence type="ECO:0000256" key="3">
    <source>
        <dbReference type="PIRSR" id="PIRSR601461-1"/>
    </source>
</evidence>
<keyword evidence="5" id="KW-0378">Hydrolase</keyword>
<dbReference type="PANTHER" id="PTHR47966:SF51">
    <property type="entry name" value="BETA-SITE APP-CLEAVING ENZYME, ISOFORM A-RELATED"/>
    <property type="match status" value="1"/>
</dbReference>
<dbReference type="InterPro" id="IPR034164">
    <property type="entry name" value="Pepsin-like_dom"/>
</dbReference>
<feature type="active site" evidence="3">
    <location>
        <position position="300"/>
    </location>
</feature>
<dbReference type="EMBL" id="MCGO01000007">
    <property type="protein sequence ID" value="ORY50486.1"/>
    <property type="molecule type" value="Genomic_DNA"/>
</dbReference>
<evidence type="ECO:0000256" key="5">
    <source>
        <dbReference type="RuleBase" id="RU000454"/>
    </source>
</evidence>
<dbReference type="GO" id="GO:0004190">
    <property type="term" value="F:aspartic-type endopeptidase activity"/>
    <property type="evidence" value="ECO:0007669"/>
    <property type="project" value="UniProtKB-KW"/>
</dbReference>
<dbReference type="Proteomes" id="UP000193642">
    <property type="component" value="Unassembled WGS sequence"/>
</dbReference>
<evidence type="ECO:0000256" key="4">
    <source>
        <dbReference type="PIRSR" id="PIRSR601461-2"/>
    </source>
</evidence>
<feature type="signal peptide" evidence="7">
    <location>
        <begin position="1"/>
        <end position="18"/>
    </location>
</feature>
<feature type="compositionally biased region" description="Polar residues" evidence="6">
    <location>
        <begin position="849"/>
        <end position="870"/>
    </location>
</feature>
<evidence type="ECO:0000256" key="1">
    <source>
        <dbReference type="ARBA" id="ARBA00007447"/>
    </source>
</evidence>
<accession>A0A1Y2CUC4</accession>
<dbReference type="InterPro" id="IPR021109">
    <property type="entry name" value="Peptidase_aspartic_dom_sf"/>
</dbReference>
<protein>
    <submittedName>
        <fullName evidence="9">Acid protease</fullName>
    </submittedName>
</protein>
<reference evidence="9 10" key="1">
    <citation type="submission" date="2016-07" db="EMBL/GenBank/DDBJ databases">
        <title>Pervasive Adenine N6-methylation of Active Genes in Fungi.</title>
        <authorList>
            <consortium name="DOE Joint Genome Institute"/>
            <person name="Mondo S.J."/>
            <person name="Dannebaum R.O."/>
            <person name="Kuo R.C."/>
            <person name="Labutti K."/>
            <person name="Haridas S."/>
            <person name="Kuo A."/>
            <person name="Salamov A."/>
            <person name="Ahrendt S.R."/>
            <person name="Lipzen A."/>
            <person name="Sullivan W."/>
            <person name="Andreopoulos W.B."/>
            <person name="Clum A."/>
            <person name="Lindquist E."/>
            <person name="Daum C."/>
            <person name="Ramamoorthy G.K."/>
            <person name="Gryganskyi A."/>
            <person name="Culley D."/>
            <person name="Magnuson J.K."/>
            <person name="James T.Y."/>
            <person name="O'Malley M.A."/>
            <person name="Stajich J.E."/>
            <person name="Spatafora J.W."/>
            <person name="Visel A."/>
            <person name="Grigoriev I.V."/>
        </authorList>
    </citation>
    <scope>NUCLEOTIDE SEQUENCE [LARGE SCALE GENOMIC DNA]</scope>
    <source>
        <strain evidence="9 10">JEL800</strain>
    </source>
</reference>
<feature type="chain" id="PRO_5012666180" evidence="7">
    <location>
        <begin position="19"/>
        <end position="912"/>
    </location>
</feature>
<dbReference type="GO" id="GO:0006508">
    <property type="term" value="P:proteolysis"/>
    <property type="evidence" value="ECO:0007669"/>
    <property type="project" value="UniProtKB-KW"/>
</dbReference>
<evidence type="ECO:0000256" key="6">
    <source>
        <dbReference type="SAM" id="MobiDB-lite"/>
    </source>
</evidence>
<dbReference type="PRINTS" id="PR00792">
    <property type="entry name" value="PEPSIN"/>
</dbReference>
<feature type="compositionally biased region" description="Low complexity" evidence="6">
    <location>
        <begin position="446"/>
        <end position="488"/>
    </location>
</feature>
<keyword evidence="4" id="KW-1015">Disulfide bond</keyword>
<keyword evidence="5 9" id="KW-0645">Protease</keyword>
<comment type="similarity">
    <text evidence="1 5">Belongs to the peptidase A1 family.</text>
</comment>
<feature type="region of interest" description="Disordered" evidence="6">
    <location>
        <begin position="608"/>
        <end position="648"/>
    </location>
</feature>
<dbReference type="InterPro" id="IPR001461">
    <property type="entry name" value="Aspartic_peptidase_A1"/>
</dbReference>
<sequence length="912" mass="96305">MVFQLFALAVAVLPLCHGQGSGTPEREILVLPLTSNAFGSDVAFLSSLASNTANVRRKYDSEADPVRRTRRDVASLTNNNGGFHTQISISGQRFTVLVDTGSSVLWVPAVACSSCAGASKFDTSRSSSFSYTNGAAYSQSVTYGSGAVTGTPARDVLQWSNSVANPQPFLLASSIDNSIRNQLGSSEGIMGLTYQGGMDGGQQHETVAYYLASQGKLQNNVFGLWINPNTAIGSSDPNGGKLLLGGVDTSLYYGSFTFLPIIPSEGPGSYNYYWAVSSGSLSIPGFPTISPPGGSYTFFDSATTLITLDGGSFQTVINYLSSRNPSAFRNLGAYYSVDCTVGRSLPDVTVTMGGTAFVLSNSDYVVPVPNNVVCVLGIATAGMDFWIFGEVFLRKFFSLHDLQNNRIGFAVTANGNGNGIAPSLGTPPSPPPAPQPPINNPPPPVTAANNPSVTQAPGANNNGNNNQPGAPPAATSGGINVPVVIGPGSSTISNSNTQVAGGPAPPMKPAVDGVSTTKSGDTRRRILTHNLCQHARMPLEVDNFLVQEIYRRLVFLECKVLEYETGLLALKEDVRQLKRQPMAVKQQPPSDPPDLFLNPFLVYESEIESSGQESDWSEAPEVVGTSDEGELPRNTDSDPMPKNTESCDSSSAAILVPNECSAALKSATVEPAAELGPSNNEQPTILQSCIVSEVQVDSQPTSMMTIPIIPDVTVPVADLEYQSNSSLPIQVLLHNLQEAAGECKAVPQPNSTSSTTQIDSNSPDFMLPSNLSTLALASSATKRRVMRFAVAPTSLSNTCTSPPESVSESPPEPSTPLKSTYLAKFDSISKATSPIEPISPGKEGVKKPTLNQTNSTRSPDSSNTKSQSIPSAHCVIKNLQKRTQSPTTAESDTRQSIVNSVTVALYVTVHIP</sequence>
<keyword evidence="7" id="KW-0732">Signal</keyword>